<dbReference type="Pfam" id="PF04542">
    <property type="entry name" value="Sigma70_r2"/>
    <property type="match status" value="1"/>
</dbReference>
<feature type="domain" description="RNA polymerase sigma-70 region 2" evidence="6">
    <location>
        <begin position="10"/>
        <end position="75"/>
    </location>
</feature>
<accession>A0A9Q9I7D4</accession>
<dbReference type="InterPro" id="IPR013324">
    <property type="entry name" value="RNA_pol_sigma_r3/r4-like"/>
</dbReference>
<evidence type="ECO:0000256" key="1">
    <source>
        <dbReference type="ARBA" id="ARBA00010641"/>
    </source>
</evidence>
<keyword evidence="5" id="KW-0804">Transcription</keyword>
<evidence type="ECO:0000259" key="8">
    <source>
        <dbReference type="Pfam" id="PF12680"/>
    </source>
</evidence>
<organism evidence="9 10">
    <name type="scientific">Dactylosporangium aurantiacum</name>
    <dbReference type="NCBI Taxonomy" id="35754"/>
    <lineage>
        <taxon>Bacteria</taxon>
        <taxon>Bacillati</taxon>
        <taxon>Actinomycetota</taxon>
        <taxon>Actinomycetes</taxon>
        <taxon>Micromonosporales</taxon>
        <taxon>Micromonosporaceae</taxon>
        <taxon>Dactylosporangium</taxon>
    </lineage>
</organism>
<dbReference type="InterPro" id="IPR013325">
    <property type="entry name" value="RNA_pol_sigma_r2"/>
</dbReference>
<dbReference type="InterPro" id="IPR013249">
    <property type="entry name" value="RNA_pol_sigma70_r4_t2"/>
</dbReference>
<evidence type="ECO:0000313" key="9">
    <source>
        <dbReference type="EMBL" id="UWZ50491.1"/>
    </source>
</evidence>
<evidence type="ECO:0000259" key="7">
    <source>
        <dbReference type="Pfam" id="PF08281"/>
    </source>
</evidence>
<dbReference type="InterPro" id="IPR007627">
    <property type="entry name" value="RNA_pol_sigma70_r2"/>
</dbReference>
<gene>
    <name evidence="9" type="ORF">Daura_27060</name>
</gene>
<reference evidence="9" key="1">
    <citation type="submission" date="2021-04" db="EMBL/GenBank/DDBJ databases">
        <title>Dactylosporangium aurantiacum NRRL B-8018 full assembly.</title>
        <authorList>
            <person name="Hartkoorn R.C."/>
            <person name="Beaudoing E."/>
            <person name="Hot D."/>
        </authorList>
    </citation>
    <scope>NUCLEOTIDE SEQUENCE</scope>
    <source>
        <strain evidence="9">NRRL B-8018</strain>
    </source>
</reference>
<dbReference type="Gene3D" id="3.10.450.50">
    <property type="match status" value="1"/>
</dbReference>
<dbReference type="InterPro" id="IPR037401">
    <property type="entry name" value="SnoaL-like"/>
</dbReference>
<dbReference type="KEGG" id="daur:Daura_27060"/>
<dbReference type="Pfam" id="PF12680">
    <property type="entry name" value="SnoaL_2"/>
    <property type="match status" value="1"/>
</dbReference>
<comment type="subunit">
    <text evidence="2">Interacts transiently with the RNA polymerase catalytic core formed by RpoA, RpoB, RpoC and RpoZ (2 alpha, 1 beta, 1 beta' and 1 omega subunit) to form the RNA polymerase holoenzyme that can initiate transcription.</text>
</comment>
<evidence type="ECO:0000313" key="10">
    <source>
        <dbReference type="Proteomes" id="UP001058003"/>
    </source>
</evidence>
<dbReference type="NCBIfam" id="NF006089">
    <property type="entry name" value="PRK08241.1"/>
    <property type="match status" value="1"/>
</dbReference>
<dbReference type="GO" id="GO:0016987">
    <property type="term" value="F:sigma factor activity"/>
    <property type="evidence" value="ECO:0007669"/>
    <property type="project" value="UniProtKB-KW"/>
</dbReference>
<dbReference type="Gene3D" id="1.10.10.10">
    <property type="entry name" value="Winged helix-like DNA-binding domain superfamily/Winged helix DNA-binding domain"/>
    <property type="match status" value="1"/>
</dbReference>
<dbReference type="InterPro" id="IPR032710">
    <property type="entry name" value="NTF2-like_dom_sf"/>
</dbReference>
<dbReference type="PANTHER" id="PTHR43133">
    <property type="entry name" value="RNA POLYMERASE ECF-TYPE SIGMA FACTO"/>
    <property type="match status" value="1"/>
</dbReference>
<keyword evidence="4" id="KW-0731">Sigma factor</keyword>
<dbReference type="OrthoDB" id="6689546at2"/>
<dbReference type="SUPFAM" id="SSF54427">
    <property type="entry name" value="NTF2-like"/>
    <property type="match status" value="1"/>
</dbReference>
<name>A0A9Q9I7D4_9ACTN</name>
<dbReference type="GO" id="GO:0006352">
    <property type="term" value="P:DNA-templated transcription initiation"/>
    <property type="evidence" value="ECO:0007669"/>
    <property type="project" value="InterPro"/>
</dbReference>
<dbReference type="InterPro" id="IPR039425">
    <property type="entry name" value="RNA_pol_sigma-70-like"/>
</dbReference>
<dbReference type="RefSeq" id="WP_033357369.1">
    <property type="nucleotide sequence ID" value="NZ_CP073767.1"/>
</dbReference>
<dbReference type="EMBL" id="CP073767">
    <property type="protein sequence ID" value="UWZ50491.1"/>
    <property type="molecule type" value="Genomic_DNA"/>
</dbReference>
<dbReference type="SUPFAM" id="SSF88659">
    <property type="entry name" value="Sigma3 and sigma4 domains of RNA polymerase sigma factors"/>
    <property type="match status" value="1"/>
</dbReference>
<feature type="domain" description="SnoaL-like" evidence="8">
    <location>
        <begin position="194"/>
        <end position="286"/>
    </location>
</feature>
<proteinExistence type="inferred from homology"/>
<protein>
    <submittedName>
        <fullName evidence="9">Sigma-70 family RNA polymerase sigma factor</fullName>
    </submittedName>
</protein>
<dbReference type="InterPro" id="IPR014284">
    <property type="entry name" value="RNA_pol_sigma-70_dom"/>
</dbReference>
<dbReference type="Pfam" id="PF08281">
    <property type="entry name" value="Sigma70_r4_2"/>
    <property type="match status" value="1"/>
</dbReference>
<dbReference type="Proteomes" id="UP001058003">
    <property type="component" value="Chromosome"/>
</dbReference>
<evidence type="ECO:0000256" key="2">
    <source>
        <dbReference type="ARBA" id="ARBA00011344"/>
    </source>
</evidence>
<evidence type="ECO:0000256" key="3">
    <source>
        <dbReference type="ARBA" id="ARBA00023015"/>
    </source>
</evidence>
<dbReference type="NCBIfam" id="TIGR02937">
    <property type="entry name" value="sigma70-ECF"/>
    <property type="match status" value="1"/>
</dbReference>
<evidence type="ECO:0000259" key="6">
    <source>
        <dbReference type="Pfam" id="PF04542"/>
    </source>
</evidence>
<dbReference type="AlphaFoldDB" id="A0A9Q9I7D4"/>
<dbReference type="Gene3D" id="1.10.1740.10">
    <property type="match status" value="1"/>
</dbReference>
<dbReference type="InterPro" id="IPR036388">
    <property type="entry name" value="WH-like_DNA-bd_sf"/>
</dbReference>
<evidence type="ECO:0000256" key="4">
    <source>
        <dbReference type="ARBA" id="ARBA00023082"/>
    </source>
</evidence>
<evidence type="ECO:0000256" key="5">
    <source>
        <dbReference type="ARBA" id="ARBA00023163"/>
    </source>
</evidence>
<sequence length="317" mass="34602">MGVGVDELESMRAELVGYCYRMLGSVFEADDAVQETMVRAWKRAERFEGRSSARAWVYRIATNVCVDLLRERRRRAVPMDLGPASPAAAVVGASGSADQPWLTPLPTDPGDVVAARDTVRLAFVAALQHLPVRQRAVLILRDVLSWPAADTAGLLGVTVGAANAMLLRARATLAARPGAARARTLTEQDRWLLSRYVDAFQRYDIDALVGLLHEDAVQQMPPFTQWLRGAAEIGRFFRGPGAGCEGSVLVPTHANGVAAFGQYRNHGDRHLPWSLQVVEIDGGRIVGLHCFLDPDLFPVFGLPTVYFAGARSSYRHG</sequence>
<dbReference type="NCBIfam" id="TIGR02960">
    <property type="entry name" value="SigX5"/>
    <property type="match status" value="1"/>
</dbReference>
<dbReference type="PANTHER" id="PTHR43133:SF65">
    <property type="entry name" value="ECF RNA POLYMERASE SIGMA FACTOR SIGG"/>
    <property type="match status" value="1"/>
</dbReference>
<dbReference type="GO" id="GO:0003677">
    <property type="term" value="F:DNA binding"/>
    <property type="evidence" value="ECO:0007669"/>
    <property type="project" value="InterPro"/>
</dbReference>
<comment type="similarity">
    <text evidence="1">Belongs to the sigma-70 factor family. ECF subfamily.</text>
</comment>
<keyword evidence="3" id="KW-0805">Transcription regulation</keyword>
<dbReference type="SUPFAM" id="SSF88946">
    <property type="entry name" value="Sigma2 domain of RNA polymerase sigma factors"/>
    <property type="match status" value="1"/>
</dbReference>
<feature type="domain" description="RNA polymerase sigma factor 70 region 4 type 2" evidence="7">
    <location>
        <begin position="121"/>
        <end position="173"/>
    </location>
</feature>
<keyword evidence="10" id="KW-1185">Reference proteome</keyword>
<dbReference type="InterPro" id="IPR014305">
    <property type="entry name" value="RNA_pol_sigma-G_actinobac"/>
</dbReference>